<dbReference type="SUPFAM" id="SSF89155">
    <property type="entry name" value="TorD-like"/>
    <property type="match status" value="1"/>
</dbReference>
<sequence length="229" mass="26851">MTTLYKKPMDIPEEQARWLELRGWVYQLLMDFLSRPPRMSLIAQWRNRVERKSPVIPMSRGGKRLKEYLGQIREEELRSVFADEAEEYRRLFVGHQAVITARESLFRAKVEGVSAFSCLAEIREFYLENSVVFNKLSGESDDHIALELEFMAVLSEEMLDRSSLPGHDRDLIRVQISFLESHLMRWAPRFAAELADATESPLYTGLAELLVEFLEMDLEQLHLWRSRLE</sequence>
<gene>
    <name evidence="2" type="ORF">FRY98_14475</name>
</gene>
<dbReference type="PANTHER" id="PTHR34227:SF1">
    <property type="entry name" value="DIMETHYL SULFOXIDE REDUCTASE CHAPERONE-RELATED"/>
    <property type="match status" value="1"/>
</dbReference>
<evidence type="ECO:0000313" key="2">
    <source>
        <dbReference type="EMBL" id="TYA11949.1"/>
    </source>
</evidence>
<reference evidence="2 3" key="1">
    <citation type="submission" date="2019-08" db="EMBL/GenBank/DDBJ databases">
        <title>Genome sequencing of Paenibacillus faecis DSM 23593(T).</title>
        <authorList>
            <person name="Kook J.-K."/>
            <person name="Park S.-N."/>
            <person name="Lim Y.K."/>
        </authorList>
    </citation>
    <scope>NUCLEOTIDE SEQUENCE [LARGE SCALE GENOMIC DNA]</scope>
    <source>
        <strain evidence="2 3">DSM 23593</strain>
    </source>
</reference>
<name>A0A5D0CPS2_9BACL</name>
<keyword evidence="3" id="KW-1185">Reference proteome</keyword>
<dbReference type="AlphaFoldDB" id="A0A5D0CPS2"/>
<dbReference type="InterPro" id="IPR050289">
    <property type="entry name" value="TorD/DmsD_chaperones"/>
</dbReference>
<dbReference type="EMBL" id="VSDO01000003">
    <property type="protein sequence ID" value="TYA11949.1"/>
    <property type="molecule type" value="Genomic_DNA"/>
</dbReference>
<organism evidence="2 3">
    <name type="scientific">Paenibacillus faecis</name>
    <dbReference type="NCBI Taxonomy" id="862114"/>
    <lineage>
        <taxon>Bacteria</taxon>
        <taxon>Bacillati</taxon>
        <taxon>Bacillota</taxon>
        <taxon>Bacilli</taxon>
        <taxon>Bacillales</taxon>
        <taxon>Paenibacillaceae</taxon>
        <taxon>Paenibacillus</taxon>
    </lineage>
</organism>
<dbReference type="Gene3D" id="1.10.3480.10">
    <property type="entry name" value="TorD-like"/>
    <property type="match status" value="1"/>
</dbReference>
<evidence type="ECO:0000256" key="1">
    <source>
        <dbReference type="ARBA" id="ARBA00023186"/>
    </source>
</evidence>
<protein>
    <submittedName>
        <fullName evidence="2">Molecular chaperone TorD family protein</fullName>
    </submittedName>
</protein>
<dbReference type="PANTHER" id="PTHR34227">
    <property type="entry name" value="CHAPERONE PROTEIN YCDY"/>
    <property type="match status" value="1"/>
</dbReference>
<dbReference type="RefSeq" id="WP_148453060.1">
    <property type="nucleotide sequence ID" value="NZ_VSDO01000003.1"/>
</dbReference>
<dbReference type="Pfam" id="PF02613">
    <property type="entry name" value="Nitrate_red_del"/>
    <property type="match status" value="1"/>
</dbReference>
<dbReference type="OrthoDB" id="9795302at2"/>
<dbReference type="InterPro" id="IPR036411">
    <property type="entry name" value="TorD-like_sf"/>
</dbReference>
<proteinExistence type="predicted"/>
<dbReference type="Proteomes" id="UP000325218">
    <property type="component" value="Unassembled WGS sequence"/>
</dbReference>
<keyword evidence="1" id="KW-0143">Chaperone</keyword>
<dbReference type="InterPro" id="IPR020945">
    <property type="entry name" value="DMSO/NO3_reduct_chaperone"/>
</dbReference>
<evidence type="ECO:0000313" key="3">
    <source>
        <dbReference type="Proteomes" id="UP000325218"/>
    </source>
</evidence>
<accession>A0A5D0CPS2</accession>
<comment type="caution">
    <text evidence="2">The sequence shown here is derived from an EMBL/GenBank/DDBJ whole genome shotgun (WGS) entry which is preliminary data.</text>
</comment>